<comment type="caution">
    <text evidence="2">The sequence shown here is derived from an EMBL/GenBank/DDBJ whole genome shotgun (WGS) entry which is preliminary data.</text>
</comment>
<dbReference type="Gramene" id="PRQ22090">
    <property type="protein sequence ID" value="PRQ22090"/>
    <property type="gene ID" value="RchiOBHm_Chr6g0246451"/>
</dbReference>
<dbReference type="EMBL" id="PDCK01000044">
    <property type="protein sequence ID" value="PRQ22090.1"/>
    <property type="molecule type" value="Genomic_DNA"/>
</dbReference>
<proteinExistence type="predicted"/>
<evidence type="ECO:0000313" key="3">
    <source>
        <dbReference type="Proteomes" id="UP000238479"/>
    </source>
</evidence>
<dbReference type="PANTHER" id="PTHR37241">
    <property type="entry name" value="NEUROFILAMENT HEAVY PROTEIN"/>
    <property type="match status" value="1"/>
</dbReference>
<feature type="region of interest" description="Disordered" evidence="1">
    <location>
        <begin position="1"/>
        <end position="20"/>
    </location>
</feature>
<protein>
    <submittedName>
        <fullName evidence="2">Uncharacterized protein</fullName>
    </submittedName>
</protein>
<dbReference type="STRING" id="74649.A0A2P6PJJ1"/>
<dbReference type="PANTHER" id="PTHR37241:SF1">
    <property type="entry name" value="NEUROFILAMENT HEAVY PROTEIN"/>
    <property type="match status" value="1"/>
</dbReference>
<sequence>MEEEPQPVQTNGQGGGGDEFYEEIEAPKFVDFTTPDHFCPDDRYWFCMRVGCDQKHEEELDSEAIYKNFVLRVMAARSPNVKLRKALNRKSPRHVRHS</sequence>
<dbReference type="Proteomes" id="UP000238479">
    <property type="component" value="Chromosome 6"/>
</dbReference>
<dbReference type="AlphaFoldDB" id="A0A2P6PJJ1"/>
<evidence type="ECO:0000256" key="1">
    <source>
        <dbReference type="SAM" id="MobiDB-lite"/>
    </source>
</evidence>
<name>A0A2P6PJJ1_ROSCH</name>
<keyword evidence="3" id="KW-1185">Reference proteome</keyword>
<reference evidence="2 3" key="1">
    <citation type="journal article" date="2018" name="Nat. Genet.">
        <title>The Rosa genome provides new insights in the design of modern roses.</title>
        <authorList>
            <person name="Bendahmane M."/>
        </authorList>
    </citation>
    <scope>NUCLEOTIDE SEQUENCE [LARGE SCALE GENOMIC DNA]</scope>
    <source>
        <strain evidence="3">cv. Old Blush</strain>
    </source>
</reference>
<gene>
    <name evidence="2" type="ORF">RchiOBHm_Chr6g0246451</name>
</gene>
<organism evidence="2 3">
    <name type="scientific">Rosa chinensis</name>
    <name type="common">China rose</name>
    <dbReference type="NCBI Taxonomy" id="74649"/>
    <lineage>
        <taxon>Eukaryota</taxon>
        <taxon>Viridiplantae</taxon>
        <taxon>Streptophyta</taxon>
        <taxon>Embryophyta</taxon>
        <taxon>Tracheophyta</taxon>
        <taxon>Spermatophyta</taxon>
        <taxon>Magnoliopsida</taxon>
        <taxon>eudicotyledons</taxon>
        <taxon>Gunneridae</taxon>
        <taxon>Pentapetalae</taxon>
        <taxon>rosids</taxon>
        <taxon>fabids</taxon>
        <taxon>Rosales</taxon>
        <taxon>Rosaceae</taxon>
        <taxon>Rosoideae</taxon>
        <taxon>Rosoideae incertae sedis</taxon>
        <taxon>Rosa</taxon>
    </lineage>
</organism>
<accession>A0A2P6PJJ1</accession>
<evidence type="ECO:0000313" key="2">
    <source>
        <dbReference type="EMBL" id="PRQ22090.1"/>
    </source>
</evidence>